<name>A0ABU6V9G2_9FABA</name>
<dbReference type="Proteomes" id="UP001341840">
    <property type="component" value="Unassembled WGS sequence"/>
</dbReference>
<organism evidence="2 3">
    <name type="scientific">Stylosanthes scabra</name>
    <dbReference type="NCBI Taxonomy" id="79078"/>
    <lineage>
        <taxon>Eukaryota</taxon>
        <taxon>Viridiplantae</taxon>
        <taxon>Streptophyta</taxon>
        <taxon>Embryophyta</taxon>
        <taxon>Tracheophyta</taxon>
        <taxon>Spermatophyta</taxon>
        <taxon>Magnoliopsida</taxon>
        <taxon>eudicotyledons</taxon>
        <taxon>Gunneridae</taxon>
        <taxon>Pentapetalae</taxon>
        <taxon>rosids</taxon>
        <taxon>fabids</taxon>
        <taxon>Fabales</taxon>
        <taxon>Fabaceae</taxon>
        <taxon>Papilionoideae</taxon>
        <taxon>50 kb inversion clade</taxon>
        <taxon>dalbergioids sensu lato</taxon>
        <taxon>Dalbergieae</taxon>
        <taxon>Pterocarpus clade</taxon>
        <taxon>Stylosanthes</taxon>
    </lineage>
</organism>
<dbReference type="EMBL" id="JASCZI010151118">
    <property type="protein sequence ID" value="MED6169709.1"/>
    <property type="molecule type" value="Genomic_DNA"/>
</dbReference>
<gene>
    <name evidence="2" type="ORF">PIB30_023733</name>
</gene>
<evidence type="ECO:0000256" key="1">
    <source>
        <dbReference type="SAM" id="MobiDB-lite"/>
    </source>
</evidence>
<protein>
    <submittedName>
        <fullName evidence="2">Uncharacterized protein</fullName>
    </submittedName>
</protein>
<reference evidence="2 3" key="1">
    <citation type="journal article" date="2023" name="Plants (Basel)">
        <title>Bridging the Gap: Combining Genomics and Transcriptomics Approaches to Understand Stylosanthes scabra, an Orphan Legume from the Brazilian Caatinga.</title>
        <authorList>
            <person name="Ferreira-Neto J.R.C."/>
            <person name="da Silva M.D."/>
            <person name="Binneck E."/>
            <person name="de Melo N.F."/>
            <person name="da Silva R.H."/>
            <person name="de Melo A.L.T.M."/>
            <person name="Pandolfi V."/>
            <person name="Bustamante F.O."/>
            <person name="Brasileiro-Vidal A.C."/>
            <person name="Benko-Iseppon A.M."/>
        </authorList>
    </citation>
    <scope>NUCLEOTIDE SEQUENCE [LARGE SCALE GENOMIC DNA]</scope>
    <source>
        <tissue evidence="2">Leaves</tissue>
    </source>
</reference>
<accession>A0ABU6V9G2</accession>
<comment type="caution">
    <text evidence="2">The sequence shown here is derived from an EMBL/GenBank/DDBJ whole genome shotgun (WGS) entry which is preliminary data.</text>
</comment>
<keyword evidence="3" id="KW-1185">Reference proteome</keyword>
<feature type="region of interest" description="Disordered" evidence="1">
    <location>
        <begin position="144"/>
        <end position="173"/>
    </location>
</feature>
<evidence type="ECO:0000313" key="3">
    <source>
        <dbReference type="Proteomes" id="UP001341840"/>
    </source>
</evidence>
<proteinExistence type="predicted"/>
<evidence type="ECO:0000313" key="2">
    <source>
        <dbReference type="EMBL" id="MED6169709.1"/>
    </source>
</evidence>
<sequence>MGSKSRRSAKSHAIFDLERQMWRDTRILENAKTTYHSLTEFNHGVGLNIWFIDDFYNYVQIRITREGNTITMSGEHIVITQGFSVLPSHPEFSLYAGRILPTTIKHELHLTHGVLFDIHREMLWEGENMGEVIYQTTKPKVPTQNSRIGTTVEHEASTMPRWDPWNAATGANY</sequence>